<evidence type="ECO:0000313" key="1">
    <source>
        <dbReference type="EMBL" id="SOH95324.1"/>
    </source>
</evidence>
<dbReference type="Proteomes" id="UP000220034">
    <property type="component" value="Unassembled WGS sequence"/>
</dbReference>
<sequence length="244" mass="27893">MKPPIRLYIGHVMHMRLAPKRHRFRYRVFSCLFDLDRMDDAMADSRIWGRVLRFDARDHGARDGSALRPWVEGMLAEHGLDAPARVELLCFPRLWGFAFNPLSVYFCRDAADQVYATLYEVKNTYGGQQVYVLPATQSGGAIRQQQAKTFWVSPFIPMQQTYRFDVRPPDEQLSLRIRQHGDEGEVLIATHTGRGQVATDRALAWAVLTHPLMTFKVVAAIHWQALRLALKGVRFLGTTDPAAR</sequence>
<accession>A0A2C9CVJ2</accession>
<evidence type="ECO:0000313" key="2">
    <source>
        <dbReference type="Proteomes" id="UP000220034"/>
    </source>
</evidence>
<dbReference type="RefSeq" id="WP_097931718.1">
    <property type="nucleotide sequence ID" value="NZ_OCTN01000009.1"/>
</dbReference>
<dbReference type="OrthoDB" id="9778801at2"/>
<dbReference type="EMBL" id="OCTN01000009">
    <property type="protein sequence ID" value="SOH95324.1"/>
    <property type="molecule type" value="Genomic_DNA"/>
</dbReference>
<dbReference type="InterPro" id="IPR010775">
    <property type="entry name" value="DUF1365"/>
</dbReference>
<dbReference type="AlphaFoldDB" id="A0A2C9CVJ2"/>
<protein>
    <recommendedName>
        <fullName evidence="3">DUF1365 domain-containing protein</fullName>
    </recommendedName>
</protein>
<dbReference type="Pfam" id="PF07103">
    <property type="entry name" value="DUF1365"/>
    <property type="match status" value="1"/>
</dbReference>
<proteinExistence type="predicted"/>
<name>A0A2C9CVJ2_9RHOB</name>
<evidence type="ECO:0008006" key="3">
    <source>
        <dbReference type="Google" id="ProtNLM"/>
    </source>
</evidence>
<gene>
    <name evidence="1" type="ORF">SAMN06273572_10983</name>
</gene>
<keyword evidence="2" id="KW-1185">Reference proteome</keyword>
<dbReference type="PANTHER" id="PTHR33973:SF4">
    <property type="entry name" value="OS07G0153300 PROTEIN"/>
    <property type="match status" value="1"/>
</dbReference>
<reference evidence="2" key="1">
    <citation type="submission" date="2017-09" db="EMBL/GenBank/DDBJ databases">
        <authorList>
            <person name="Varghese N."/>
            <person name="Submissions S."/>
        </authorList>
    </citation>
    <scope>NUCLEOTIDE SEQUENCE [LARGE SCALE GENOMIC DNA]</scope>
    <source>
        <strain evidence="2">C7</strain>
    </source>
</reference>
<organism evidence="1 2">
    <name type="scientific">Pontivivens marinum</name>
    <dbReference type="NCBI Taxonomy" id="1690039"/>
    <lineage>
        <taxon>Bacteria</taxon>
        <taxon>Pseudomonadati</taxon>
        <taxon>Pseudomonadota</taxon>
        <taxon>Alphaproteobacteria</taxon>
        <taxon>Rhodobacterales</taxon>
        <taxon>Paracoccaceae</taxon>
        <taxon>Pontivivens</taxon>
    </lineage>
</organism>
<dbReference type="PANTHER" id="PTHR33973">
    <property type="entry name" value="OS07G0153300 PROTEIN"/>
    <property type="match status" value="1"/>
</dbReference>